<dbReference type="EMBL" id="JACGLS010000005">
    <property type="protein sequence ID" value="MBA6157008.1"/>
    <property type="molecule type" value="Genomic_DNA"/>
</dbReference>
<organism evidence="3 4">
    <name type="scientific">Tenacibaculum pelagium</name>
    <dbReference type="NCBI Taxonomy" id="2759527"/>
    <lineage>
        <taxon>Bacteria</taxon>
        <taxon>Pseudomonadati</taxon>
        <taxon>Bacteroidota</taxon>
        <taxon>Flavobacteriia</taxon>
        <taxon>Flavobacteriales</taxon>
        <taxon>Flavobacteriaceae</taxon>
        <taxon>Tenacibaculum</taxon>
    </lineage>
</organism>
<keyword evidence="1" id="KW-0732">Signal</keyword>
<evidence type="ECO:0000313" key="3">
    <source>
        <dbReference type="EMBL" id="MBA6157008.1"/>
    </source>
</evidence>
<evidence type="ECO:0000313" key="4">
    <source>
        <dbReference type="Proteomes" id="UP000563906"/>
    </source>
</evidence>
<feature type="chain" id="PRO_5032653982" evidence="1">
    <location>
        <begin position="20"/>
        <end position="242"/>
    </location>
</feature>
<protein>
    <submittedName>
        <fullName evidence="3">DUF2807 domain-containing protein</fullName>
    </submittedName>
</protein>
<feature type="signal peptide" evidence="1">
    <location>
        <begin position="1"/>
        <end position="19"/>
    </location>
</feature>
<dbReference type="PANTHER" id="PTHR39200:SF1">
    <property type="entry name" value="AUTO-TRANSPORTER ADHESIN HEAD GIN DOMAIN-CONTAINING PROTEIN-RELATED"/>
    <property type="match status" value="1"/>
</dbReference>
<dbReference type="InterPro" id="IPR021255">
    <property type="entry name" value="DUF2807"/>
</dbReference>
<evidence type="ECO:0000256" key="1">
    <source>
        <dbReference type="SAM" id="SignalP"/>
    </source>
</evidence>
<dbReference type="Gene3D" id="2.160.20.120">
    <property type="match status" value="1"/>
</dbReference>
<evidence type="ECO:0000259" key="2">
    <source>
        <dbReference type="Pfam" id="PF10988"/>
    </source>
</evidence>
<keyword evidence="4" id="KW-1185">Reference proteome</keyword>
<dbReference type="AlphaFoldDB" id="A0A839ARP2"/>
<dbReference type="PANTHER" id="PTHR39200">
    <property type="entry name" value="HYPOTHETICAL EXPORTED PROTEIN"/>
    <property type="match status" value="1"/>
</dbReference>
<dbReference type="RefSeq" id="WP_182125508.1">
    <property type="nucleotide sequence ID" value="NZ_JACGLS010000005.1"/>
</dbReference>
<sequence>MKKQLITTIVVLLSVTINAQSWWSSKKVKGNGNVITKTRSIDSFDKVSVGGSFDVNLIDGKEGKITIEGEENLITYIETEVRNGKLKVQFKENTNIRTTRKITVTIPFEEIEAISLGGSGNVTVKKRIKADSAAFSIGGSGNIIANIDANTVKASIGGSGNIKLKGKTDNFKCSLAGSGSIKAYDLDANSLKASIAGSGSVQTSVSTKIKASVVGSGSVYYKGNPKHIDTNSIGSGDVIDRN</sequence>
<dbReference type="Pfam" id="PF10988">
    <property type="entry name" value="DUF2807"/>
    <property type="match status" value="1"/>
</dbReference>
<reference evidence="3 4" key="1">
    <citation type="submission" date="2020-07" db="EMBL/GenBank/DDBJ databases">
        <title>Bacterium isolated from marine sediment.</title>
        <authorList>
            <person name="Shang D."/>
            <person name="Du Z.-J."/>
        </authorList>
    </citation>
    <scope>NUCLEOTIDE SEQUENCE [LARGE SCALE GENOMIC DNA]</scope>
    <source>
        <strain evidence="3 4">S7007</strain>
    </source>
</reference>
<comment type="caution">
    <text evidence="3">The sequence shown here is derived from an EMBL/GenBank/DDBJ whole genome shotgun (WGS) entry which is preliminary data.</text>
</comment>
<dbReference type="Proteomes" id="UP000563906">
    <property type="component" value="Unassembled WGS sequence"/>
</dbReference>
<feature type="domain" description="Putative auto-transporter adhesin head GIN" evidence="2">
    <location>
        <begin position="44"/>
        <end position="225"/>
    </location>
</feature>
<gene>
    <name evidence="3" type="ORF">H3Z83_10810</name>
</gene>
<name>A0A839ARP2_9FLAO</name>
<accession>A0A839ARP2</accession>
<proteinExistence type="predicted"/>